<dbReference type="RefSeq" id="WP_144239611.1">
    <property type="nucleotide sequence ID" value="NZ_CP103305.1"/>
</dbReference>
<gene>
    <name evidence="2" type="ORF">NWT39_09365</name>
</gene>
<sequence length="165" mass="19061">MAIELLSHFWIVLPIFFVLRMLVPIFDKGMRDSPNQSEIKTFSEYRVHNITLATFSIVAIALILGFNPENISKHVDELFFLSISMFCFFVASYLLVIRPNRWIPFAGRTFEYTGLLAIAIGFVYLISNTIPDDRLVYSYIVFFIGTLAIAIFDLSVNIHARYFQK</sequence>
<evidence type="ECO:0000313" key="2">
    <source>
        <dbReference type="EMBL" id="UVS68107.1"/>
    </source>
</evidence>
<feature type="transmembrane region" description="Helical" evidence="1">
    <location>
        <begin position="109"/>
        <end position="130"/>
    </location>
</feature>
<dbReference type="Proteomes" id="UP001059771">
    <property type="component" value="Chromosome"/>
</dbReference>
<name>A0A977IC54_9ARCH</name>
<organism evidence="2">
    <name type="scientific">Nitrososphaera viennensis</name>
    <dbReference type="NCBI Taxonomy" id="1034015"/>
    <lineage>
        <taxon>Archaea</taxon>
        <taxon>Nitrososphaerota</taxon>
        <taxon>Nitrososphaeria</taxon>
        <taxon>Nitrososphaerales</taxon>
        <taxon>Nitrososphaeraceae</taxon>
        <taxon>Nitrososphaera</taxon>
    </lineage>
</organism>
<keyword evidence="1" id="KW-1133">Transmembrane helix</keyword>
<keyword evidence="1" id="KW-0812">Transmembrane</keyword>
<feature type="transmembrane region" description="Helical" evidence="1">
    <location>
        <begin position="136"/>
        <end position="156"/>
    </location>
</feature>
<keyword evidence="1" id="KW-0472">Membrane</keyword>
<dbReference type="EMBL" id="CP103305">
    <property type="protein sequence ID" value="UVS68107.1"/>
    <property type="molecule type" value="Genomic_DNA"/>
</dbReference>
<protein>
    <submittedName>
        <fullName evidence="2">Uncharacterized protein</fullName>
    </submittedName>
</protein>
<feature type="transmembrane region" description="Helical" evidence="1">
    <location>
        <begin position="6"/>
        <end position="26"/>
    </location>
</feature>
<dbReference type="AlphaFoldDB" id="A0A977IC54"/>
<feature type="transmembrane region" description="Helical" evidence="1">
    <location>
        <begin position="78"/>
        <end position="97"/>
    </location>
</feature>
<dbReference type="GeneID" id="74947147"/>
<feature type="transmembrane region" description="Helical" evidence="1">
    <location>
        <begin position="47"/>
        <end position="66"/>
    </location>
</feature>
<proteinExistence type="predicted"/>
<reference evidence="2" key="1">
    <citation type="submission" date="2022-08" db="EMBL/GenBank/DDBJ databases">
        <title>Dynamic responses of ammonia-oxidizing microbial communities induced by reactive oxygen species (ROS) in fluctuating redox aquifers.</title>
        <authorList>
            <person name="Wang P."/>
            <person name="Wang H."/>
        </authorList>
    </citation>
    <scope>NUCLEOTIDE SEQUENCE</scope>
    <source>
        <strain evidence="2">PLX03</strain>
    </source>
</reference>
<evidence type="ECO:0000256" key="1">
    <source>
        <dbReference type="SAM" id="Phobius"/>
    </source>
</evidence>
<accession>A0A977IC54</accession>